<dbReference type="PANTHER" id="PTHR30126">
    <property type="entry name" value="HTH-TYPE TRANSCRIPTIONAL REGULATOR"/>
    <property type="match status" value="1"/>
</dbReference>
<dbReference type="PRINTS" id="PR00039">
    <property type="entry name" value="HTHLYSR"/>
</dbReference>
<dbReference type="EMBL" id="JAULBC010000004">
    <property type="protein sequence ID" value="MEX6688474.1"/>
    <property type="molecule type" value="Genomic_DNA"/>
</dbReference>
<keyword evidence="4" id="KW-0804">Transcription</keyword>
<keyword evidence="2" id="KW-0805">Transcription regulation</keyword>
<proteinExistence type="inferred from homology"/>
<feature type="domain" description="HTH lysR-type" evidence="5">
    <location>
        <begin position="4"/>
        <end position="61"/>
    </location>
</feature>
<evidence type="ECO:0000313" key="7">
    <source>
        <dbReference type="Proteomes" id="UP001560573"/>
    </source>
</evidence>
<sequence length="316" mass="36444">MMNIGLHHFRLVETAVKAGTLTNAAEALHLTQSALSHQLKELERELNTPVFTRKGKRLQLTEEGGRFLESAEKILSEIRLLERDIVNFKKGKIGTLNITTQCYTAYHWLPCIIKYYKAKCPDININIHSNATHKPLEFLLSGDLDVGIVKTKIDNPNIHYEPIFEDQLMVIMSKEHPLAHKKMIEIKDFEDEELFLSFVDPNSGNVPVIERMIQMQQVKLKNLHRIHYTDAIIEMVSSNLGVSVLANWIIKPYLQSRNIVARPLPREVAKRTWYAATCKHNIAIQNFLDCLKYHFSEIVLDLDDMPEEHEEELVLV</sequence>
<keyword evidence="7" id="KW-1185">Reference proteome</keyword>
<dbReference type="Proteomes" id="UP001560573">
    <property type="component" value="Unassembled WGS sequence"/>
</dbReference>
<reference evidence="6 7" key="1">
    <citation type="submission" date="2023-07" db="EMBL/GenBank/DDBJ databases">
        <authorList>
            <person name="Lian W.-H."/>
        </authorList>
    </citation>
    <scope>NUCLEOTIDE SEQUENCE [LARGE SCALE GENOMIC DNA]</scope>
    <source>
        <strain evidence="6 7">SYSU DXS3180</strain>
    </source>
</reference>
<name>A0ABV3ZJ61_9BACT</name>
<dbReference type="Pfam" id="PF00126">
    <property type="entry name" value="HTH_1"/>
    <property type="match status" value="1"/>
</dbReference>
<protein>
    <submittedName>
        <fullName evidence="6">LysR family transcriptional regulator</fullName>
    </submittedName>
</protein>
<accession>A0ABV3ZJ61</accession>
<dbReference type="CDD" id="cd05466">
    <property type="entry name" value="PBP2_LTTR_substrate"/>
    <property type="match status" value="1"/>
</dbReference>
<dbReference type="Gene3D" id="1.10.10.10">
    <property type="entry name" value="Winged helix-like DNA-binding domain superfamily/Winged helix DNA-binding domain"/>
    <property type="match status" value="1"/>
</dbReference>
<dbReference type="InterPro" id="IPR036390">
    <property type="entry name" value="WH_DNA-bd_sf"/>
</dbReference>
<evidence type="ECO:0000256" key="4">
    <source>
        <dbReference type="ARBA" id="ARBA00023163"/>
    </source>
</evidence>
<dbReference type="SUPFAM" id="SSF53850">
    <property type="entry name" value="Periplasmic binding protein-like II"/>
    <property type="match status" value="1"/>
</dbReference>
<evidence type="ECO:0000259" key="5">
    <source>
        <dbReference type="PROSITE" id="PS50931"/>
    </source>
</evidence>
<dbReference type="SUPFAM" id="SSF46785">
    <property type="entry name" value="Winged helix' DNA-binding domain"/>
    <property type="match status" value="1"/>
</dbReference>
<comment type="caution">
    <text evidence="6">The sequence shown here is derived from an EMBL/GenBank/DDBJ whole genome shotgun (WGS) entry which is preliminary data.</text>
</comment>
<dbReference type="PANTHER" id="PTHR30126:SF25">
    <property type="entry name" value="HTH-TYPE TRANSCRIPTIONAL REGULATOR METR"/>
    <property type="match status" value="1"/>
</dbReference>
<keyword evidence="3" id="KW-0238">DNA-binding</keyword>
<dbReference type="InterPro" id="IPR005119">
    <property type="entry name" value="LysR_subst-bd"/>
</dbReference>
<dbReference type="Gene3D" id="3.40.190.290">
    <property type="match status" value="1"/>
</dbReference>
<dbReference type="InterPro" id="IPR036388">
    <property type="entry name" value="WH-like_DNA-bd_sf"/>
</dbReference>
<evidence type="ECO:0000313" key="6">
    <source>
        <dbReference type="EMBL" id="MEX6688474.1"/>
    </source>
</evidence>
<comment type="similarity">
    <text evidence="1">Belongs to the LysR transcriptional regulatory family.</text>
</comment>
<evidence type="ECO:0000256" key="3">
    <source>
        <dbReference type="ARBA" id="ARBA00023125"/>
    </source>
</evidence>
<dbReference type="RefSeq" id="WP_369329884.1">
    <property type="nucleotide sequence ID" value="NZ_JAULBC010000004.1"/>
</dbReference>
<dbReference type="InterPro" id="IPR000847">
    <property type="entry name" value="LysR_HTH_N"/>
</dbReference>
<dbReference type="PROSITE" id="PS50931">
    <property type="entry name" value="HTH_LYSR"/>
    <property type="match status" value="1"/>
</dbReference>
<evidence type="ECO:0000256" key="1">
    <source>
        <dbReference type="ARBA" id="ARBA00009437"/>
    </source>
</evidence>
<evidence type="ECO:0000256" key="2">
    <source>
        <dbReference type="ARBA" id="ARBA00023015"/>
    </source>
</evidence>
<gene>
    <name evidence="6" type="ORF">QTN47_13250</name>
</gene>
<organism evidence="6 7">
    <name type="scientific">Danxiaibacter flavus</name>
    <dbReference type="NCBI Taxonomy" id="3049108"/>
    <lineage>
        <taxon>Bacteria</taxon>
        <taxon>Pseudomonadati</taxon>
        <taxon>Bacteroidota</taxon>
        <taxon>Chitinophagia</taxon>
        <taxon>Chitinophagales</taxon>
        <taxon>Chitinophagaceae</taxon>
        <taxon>Danxiaibacter</taxon>
    </lineage>
</organism>
<dbReference type="Pfam" id="PF03466">
    <property type="entry name" value="LysR_substrate"/>
    <property type="match status" value="1"/>
</dbReference>